<dbReference type="UniPathway" id="UPA00053">
    <property type="reaction ID" value="UER00087"/>
</dbReference>
<evidence type="ECO:0000256" key="6">
    <source>
        <dbReference type="ARBA" id="ARBA00023141"/>
    </source>
</evidence>
<accession>A0A1H7W230</accession>
<dbReference type="HAMAP" id="MF_00222">
    <property type="entry name" value="Shikimate_DH_AroE"/>
    <property type="match status" value="1"/>
</dbReference>
<dbReference type="InterPro" id="IPR041121">
    <property type="entry name" value="SDH_C"/>
</dbReference>
<feature type="domain" description="Quinate/shikimate 5-dehydrogenase/glutamyl-tRNA reductase" evidence="9">
    <location>
        <begin position="127"/>
        <end position="190"/>
    </location>
</feature>
<dbReference type="GO" id="GO:0004764">
    <property type="term" value="F:shikimate 3-dehydrogenase (NADP+) activity"/>
    <property type="evidence" value="ECO:0007669"/>
    <property type="project" value="UniProtKB-UniRule"/>
</dbReference>
<feature type="binding site" evidence="8">
    <location>
        <position position="105"/>
    </location>
    <ligand>
        <name>shikimate</name>
        <dbReference type="ChEBI" id="CHEBI:36208"/>
    </ligand>
</feature>
<comment type="catalytic activity">
    <reaction evidence="7 8">
        <text>shikimate + NADP(+) = 3-dehydroshikimate + NADPH + H(+)</text>
        <dbReference type="Rhea" id="RHEA:17737"/>
        <dbReference type="ChEBI" id="CHEBI:15378"/>
        <dbReference type="ChEBI" id="CHEBI:16630"/>
        <dbReference type="ChEBI" id="CHEBI:36208"/>
        <dbReference type="ChEBI" id="CHEBI:57783"/>
        <dbReference type="ChEBI" id="CHEBI:58349"/>
        <dbReference type="EC" id="1.1.1.25"/>
    </reaction>
</comment>
<proteinExistence type="inferred from homology"/>
<feature type="domain" description="Shikimate dehydrogenase substrate binding N-terminal" evidence="10">
    <location>
        <begin position="27"/>
        <end position="107"/>
    </location>
</feature>
<keyword evidence="5 8" id="KW-0560">Oxidoreductase</keyword>
<comment type="pathway">
    <text evidence="1 8">Metabolic intermediate biosynthesis; chorismate biosynthesis; chorismate from D-erythrose 4-phosphate and phosphoenolpyruvate: step 4/7.</text>
</comment>
<feature type="domain" description="SDH C-terminal" evidence="11">
    <location>
        <begin position="251"/>
        <end position="281"/>
    </location>
</feature>
<name>A0A1H7W230_9BACT</name>
<dbReference type="InterPro" id="IPR036291">
    <property type="entry name" value="NAD(P)-bd_dom_sf"/>
</dbReference>
<dbReference type="AlphaFoldDB" id="A0A1H7W230"/>
<dbReference type="Gene3D" id="3.40.50.10860">
    <property type="entry name" value="Leucine Dehydrogenase, chain A, domain 1"/>
    <property type="match status" value="1"/>
</dbReference>
<dbReference type="SUPFAM" id="SSF53223">
    <property type="entry name" value="Aminoacid dehydrogenase-like, N-terminal domain"/>
    <property type="match status" value="1"/>
</dbReference>
<feature type="active site" description="Proton acceptor" evidence="8">
    <location>
        <position position="84"/>
    </location>
</feature>
<gene>
    <name evidence="8" type="primary">aroE</name>
    <name evidence="12" type="ORF">SAMN04489760_105127</name>
</gene>
<keyword evidence="4 8" id="KW-0521">NADP</keyword>
<protein>
    <recommendedName>
        <fullName evidence="2 8">Shikimate dehydrogenase (NADP(+))</fullName>
        <shortName evidence="8">SDH</shortName>
        <ecNumber evidence="2 8">1.1.1.25</ecNumber>
    </recommendedName>
</protein>
<evidence type="ECO:0000256" key="8">
    <source>
        <dbReference type="HAMAP-Rule" id="MF_00222"/>
    </source>
</evidence>
<dbReference type="InterPro" id="IPR006151">
    <property type="entry name" value="Shikm_DH/Glu-tRNA_Rdtase"/>
</dbReference>
<dbReference type="InterPro" id="IPR011342">
    <property type="entry name" value="Shikimate_DH"/>
</dbReference>
<dbReference type="GO" id="GO:0050661">
    <property type="term" value="F:NADP binding"/>
    <property type="evidence" value="ECO:0007669"/>
    <property type="project" value="InterPro"/>
</dbReference>
<keyword evidence="3 8" id="KW-0028">Amino-acid biosynthesis</keyword>
<keyword evidence="13" id="KW-1185">Reference proteome</keyword>
<feature type="binding site" evidence="8">
    <location>
        <position position="80"/>
    </location>
    <ligand>
        <name>shikimate</name>
        <dbReference type="ChEBI" id="CHEBI:36208"/>
    </ligand>
</feature>
<comment type="function">
    <text evidence="8">Involved in the biosynthesis of the chorismate, which leads to the biosynthesis of aromatic amino acids. Catalyzes the reversible NADPH linked reduction of 3-dehydroshikimate (DHSA) to yield shikimate (SA).</text>
</comment>
<dbReference type="GO" id="GO:0009423">
    <property type="term" value="P:chorismate biosynthetic process"/>
    <property type="evidence" value="ECO:0007669"/>
    <property type="project" value="UniProtKB-UniRule"/>
</dbReference>
<dbReference type="NCBIfam" id="NF001319">
    <property type="entry name" value="PRK00258.3-3"/>
    <property type="match status" value="1"/>
</dbReference>
<evidence type="ECO:0000313" key="12">
    <source>
        <dbReference type="EMBL" id="SEM15580.1"/>
    </source>
</evidence>
<dbReference type="NCBIfam" id="TIGR00507">
    <property type="entry name" value="aroE"/>
    <property type="match status" value="1"/>
</dbReference>
<feature type="binding site" evidence="8">
    <location>
        <position position="230"/>
    </location>
    <ligand>
        <name>shikimate</name>
        <dbReference type="ChEBI" id="CHEBI:36208"/>
    </ligand>
</feature>
<comment type="subunit">
    <text evidence="8">Homodimer.</text>
</comment>
<evidence type="ECO:0000256" key="5">
    <source>
        <dbReference type="ARBA" id="ARBA00023002"/>
    </source>
</evidence>
<keyword evidence="6 8" id="KW-0057">Aromatic amino acid biosynthesis</keyword>
<feature type="binding site" evidence="8">
    <location>
        <position position="120"/>
    </location>
    <ligand>
        <name>shikimate</name>
        <dbReference type="ChEBI" id="CHEBI:36208"/>
    </ligand>
</feature>
<dbReference type="EC" id="1.1.1.25" evidence="2 8"/>
<dbReference type="GO" id="GO:0009073">
    <property type="term" value="P:aromatic amino acid family biosynthetic process"/>
    <property type="evidence" value="ECO:0007669"/>
    <property type="project" value="UniProtKB-KW"/>
</dbReference>
<evidence type="ECO:0000259" key="9">
    <source>
        <dbReference type="Pfam" id="PF01488"/>
    </source>
</evidence>
<evidence type="ECO:0000256" key="4">
    <source>
        <dbReference type="ARBA" id="ARBA00022857"/>
    </source>
</evidence>
<evidence type="ECO:0000256" key="2">
    <source>
        <dbReference type="ARBA" id="ARBA00012962"/>
    </source>
</evidence>
<dbReference type="STRING" id="43775.SAMN04489760_105127"/>
<evidence type="ECO:0000256" key="1">
    <source>
        <dbReference type="ARBA" id="ARBA00004871"/>
    </source>
</evidence>
<dbReference type="CDD" id="cd01065">
    <property type="entry name" value="NAD_bind_Shikimate_DH"/>
    <property type="match status" value="1"/>
</dbReference>
<evidence type="ECO:0000313" key="13">
    <source>
        <dbReference type="Proteomes" id="UP000198744"/>
    </source>
</evidence>
<feature type="binding site" evidence="8">
    <location>
        <position position="251"/>
    </location>
    <ligand>
        <name>NADP(+)</name>
        <dbReference type="ChEBI" id="CHEBI:58349"/>
    </ligand>
</feature>
<evidence type="ECO:0000256" key="3">
    <source>
        <dbReference type="ARBA" id="ARBA00022605"/>
    </source>
</evidence>
<dbReference type="EMBL" id="FOBS01000005">
    <property type="protein sequence ID" value="SEM15580.1"/>
    <property type="molecule type" value="Genomic_DNA"/>
</dbReference>
<evidence type="ECO:0000259" key="11">
    <source>
        <dbReference type="Pfam" id="PF18317"/>
    </source>
</evidence>
<dbReference type="InterPro" id="IPR022893">
    <property type="entry name" value="Shikimate_DH_fam"/>
</dbReference>
<evidence type="ECO:0000259" key="10">
    <source>
        <dbReference type="Pfam" id="PF08501"/>
    </source>
</evidence>
<reference evidence="12 13" key="1">
    <citation type="submission" date="2016-10" db="EMBL/GenBank/DDBJ databases">
        <authorList>
            <person name="de Groot N.N."/>
        </authorList>
    </citation>
    <scope>NUCLEOTIDE SEQUENCE [LARGE SCALE GENOMIC DNA]</scope>
    <source>
        <strain evidence="12 13">DSM 8423</strain>
    </source>
</reference>
<feature type="binding site" evidence="8">
    <location>
        <position position="228"/>
    </location>
    <ligand>
        <name>NADP(+)</name>
        <dbReference type="ChEBI" id="CHEBI:58349"/>
    </ligand>
</feature>
<dbReference type="OrthoDB" id="9792692at2"/>
<feature type="binding site" evidence="8">
    <location>
        <position position="96"/>
    </location>
    <ligand>
        <name>NADP(+)</name>
        <dbReference type="ChEBI" id="CHEBI:58349"/>
    </ligand>
</feature>
<dbReference type="PANTHER" id="PTHR21089:SF1">
    <property type="entry name" value="BIFUNCTIONAL 3-DEHYDROQUINATE DEHYDRATASE_SHIKIMATE DEHYDROGENASE, CHLOROPLASTIC"/>
    <property type="match status" value="1"/>
</dbReference>
<feature type="binding site" evidence="8">
    <location>
        <position position="258"/>
    </location>
    <ligand>
        <name>shikimate</name>
        <dbReference type="ChEBI" id="CHEBI:36208"/>
    </ligand>
</feature>
<dbReference type="GO" id="GO:0008652">
    <property type="term" value="P:amino acid biosynthetic process"/>
    <property type="evidence" value="ECO:0007669"/>
    <property type="project" value="UniProtKB-KW"/>
</dbReference>
<dbReference type="Gene3D" id="3.40.50.720">
    <property type="entry name" value="NAD(P)-binding Rossmann-like Domain"/>
    <property type="match status" value="1"/>
</dbReference>
<dbReference type="Pfam" id="PF08501">
    <property type="entry name" value="Shikimate_dh_N"/>
    <property type="match status" value="1"/>
</dbReference>
<dbReference type="RefSeq" id="WP_093882653.1">
    <property type="nucleotide sequence ID" value="NZ_FOBS01000005.1"/>
</dbReference>
<feature type="binding site" evidence="8">
    <location>
        <begin position="35"/>
        <end position="37"/>
    </location>
    <ligand>
        <name>shikimate</name>
        <dbReference type="ChEBI" id="CHEBI:36208"/>
    </ligand>
</feature>
<dbReference type="GO" id="GO:0019632">
    <property type="term" value="P:shikimate metabolic process"/>
    <property type="evidence" value="ECO:0007669"/>
    <property type="project" value="InterPro"/>
</dbReference>
<dbReference type="InterPro" id="IPR013708">
    <property type="entry name" value="Shikimate_DH-bd_N"/>
</dbReference>
<sequence>MTFSKESDSLNPIPSPTNFREPFRLALLGHPVGHSLSPLMHAAALKFLNLAGSYEAWDVSDLKEAVEKLRKEGYRGASVTIPFKREVMALLDDLDDQARAIGAVNTLIRQGVRLMGTNTDWEGLFRALRRVTEIKGKQVVVLGAGGTARAALYGLISEGGNPVVVNRTEEQGRVLAAEFGCPFYPLTAIGELKGDVLINTTPVGMMPNTDASPVPAQVLHHFRLVADVIYNPLQTRLLREAEQAGCAVLSGVEMFVEQGAAQFRLWTAMEAPVDRMRQVVREELERREKER</sequence>
<dbReference type="Pfam" id="PF01488">
    <property type="entry name" value="Shikimate_DH"/>
    <property type="match status" value="1"/>
</dbReference>
<dbReference type="SUPFAM" id="SSF51735">
    <property type="entry name" value="NAD(P)-binding Rossmann-fold domains"/>
    <property type="match status" value="1"/>
</dbReference>
<dbReference type="Pfam" id="PF18317">
    <property type="entry name" value="SDH_C"/>
    <property type="match status" value="1"/>
</dbReference>
<organism evidence="12 13">
    <name type="scientific">Syntrophus gentianae</name>
    <dbReference type="NCBI Taxonomy" id="43775"/>
    <lineage>
        <taxon>Bacteria</taxon>
        <taxon>Pseudomonadati</taxon>
        <taxon>Thermodesulfobacteriota</taxon>
        <taxon>Syntrophia</taxon>
        <taxon>Syntrophales</taxon>
        <taxon>Syntrophaceae</taxon>
        <taxon>Syntrophus</taxon>
    </lineage>
</organism>
<dbReference type="PANTHER" id="PTHR21089">
    <property type="entry name" value="SHIKIMATE DEHYDROGENASE"/>
    <property type="match status" value="1"/>
</dbReference>
<dbReference type="InterPro" id="IPR046346">
    <property type="entry name" value="Aminoacid_DH-like_N_sf"/>
</dbReference>
<comment type="similarity">
    <text evidence="8">Belongs to the shikimate dehydrogenase family.</text>
</comment>
<dbReference type="Proteomes" id="UP000198744">
    <property type="component" value="Unassembled WGS sequence"/>
</dbReference>
<evidence type="ECO:0000256" key="7">
    <source>
        <dbReference type="ARBA" id="ARBA00049442"/>
    </source>
</evidence>
<comment type="caution">
    <text evidence="8">Lacks conserved residue(s) required for the propagation of feature annotation.</text>
</comment>